<evidence type="ECO:0000313" key="1">
    <source>
        <dbReference type="EMBL" id="KAI7814701.1"/>
    </source>
</evidence>
<gene>
    <name evidence="1" type="ORF">IRJ41_023632</name>
</gene>
<dbReference type="Proteomes" id="UP001059041">
    <property type="component" value="Linkage Group LG1"/>
</dbReference>
<protein>
    <submittedName>
        <fullName evidence="1">Uncharacterized protein</fullName>
    </submittedName>
</protein>
<reference evidence="1" key="1">
    <citation type="submission" date="2021-02" db="EMBL/GenBank/DDBJ databases">
        <title>Comparative genomics reveals that relaxation of natural selection precedes convergent phenotypic evolution of cavefish.</title>
        <authorList>
            <person name="Peng Z."/>
        </authorList>
    </citation>
    <scope>NUCLEOTIDE SEQUENCE</scope>
    <source>
        <tissue evidence="1">Muscle</tissue>
    </source>
</reference>
<dbReference type="AlphaFoldDB" id="A0A9W7X684"/>
<accession>A0A9W7X684</accession>
<evidence type="ECO:0000313" key="2">
    <source>
        <dbReference type="Proteomes" id="UP001059041"/>
    </source>
</evidence>
<organism evidence="1 2">
    <name type="scientific">Triplophysa rosa</name>
    <name type="common">Cave loach</name>
    <dbReference type="NCBI Taxonomy" id="992332"/>
    <lineage>
        <taxon>Eukaryota</taxon>
        <taxon>Metazoa</taxon>
        <taxon>Chordata</taxon>
        <taxon>Craniata</taxon>
        <taxon>Vertebrata</taxon>
        <taxon>Euteleostomi</taxon>
        <taxon>Actinopterygii</taxon>
        <taxon>Neopterygii</taxon>
        <taxon>Teleostei</taxon>
        <taxon>Ostariophysi</taxon>
        <taxon>Cypriniformes</taxon>
        <taxon>Nemacheilidae</taxon>
        <taxon>Triplophysa</taxon>
    </lineage>
</organism>
<proteinExistence type="predicted"/>
<dbReference type="EMBL" id="JAFHDT010000001">
    <property type="protein sequence ID" value="KAI7814701.1"/>
    <property type="molecule type" value="Genomic_DNA"/>
</dbReference>
<sequence>MVQAFVSALTRVGQREDDIPELPDVRAATLAIRRLIHHEPPSSVFVWVCDRMHVFVCLLGLAALHRFVNRSCVGHVRCSSAGVAGLAVFPRCDYKRETWQAVVAMGMVEGV</sequence>
<keyword evidence="2" id="KW-1185">Reference proteome</keyword>
<name>A0A9W7X684_TRIRA</name>
<comment type="caution">
    <text evidence="1">The sequence shown here is derived from an EMBL/GenBank/DDBJ whole genome shotgun (WGS) entry which is preliminary data.</text>
</comment>